<dbReference type="EMBL" id="UOEW01000369">
    <property type="protein sequence ID" value="VAW42656.1"/>
    <property type="molecule type" value="Genomic_DNA"/>
</dbReference>
<gene>
    <name evidence="2" type="ORF">MNBD_GAMMA01-1363</name>
    <name evidence="3" type="ORF">MNBD_GAMMA01-1390</name>
</gene>
<dbReference type="GO" id="GO:0004540">
    <property type="term" value="F:RNA nuclease activity"/>
    <property type="evidence" value="ECO:0007669"/>
    <property type="project" value="InterPro"/>
</dbReference>
<dbReference type="SUPFAM" id="SSF102824">
    <property type="entry name" value="Colicin D/E5 nuclease domain"/>
    <property type="match status" value="1"/>
</dbReference>
<organism evidence="2">
    <name type="scientific">hydrothermal vent metagenome</name>
    <dbReference type="NCBI Taxonomy" id="652676"/>
    <lineage>
        <taxon>unclassified sequences</taxon>
        <taxon>metagenomes</taxon>
        <taxon>ecological metagenomes</taxon>
    </lineage>
</organism>
<feature type="domain" description="Colicin E5 ribonuclease" evidence="1">
    <location>
        <begin position="285"/>
        <end position="350"/>
    </location>
</feature>
<dbReference type="InterPro" id="IPR038233">
    <property type="entry name" value="Colicin_D/E5_nuclease"/>
</dbReference>
<name>A0A3B0VGE9_9ZZZZ</name>
<protein>
    <recommendedName>
        <fullName evidence="1">Colicin E5 ribonuclease domain-containing protein</fullName>
    </recommendedName>
</protein>
<proteinExistence type="predicted"/>
<dbReference type="AlphaFoldDB" id="A0A3B0VGE9"/>
<evidence type="ECO:0000259" key="1">
    <source>
        <dbReference type="Pfam" id="PF12106"/>
    </source>
</evidence>
<dbReference type="Pfam" id="PF12106">
    <property type="entry name" value="Colicin_E5"/>
    <property type="match status" value="1"/>
</dbReference>
<dbReference type="EMBL" id="UOEW01000369">
    <property type="protein sequence ID" value="VAW42615.1"/>
    <property type="molecule type" value="Genomic_DNA"/>
</dbReference>
<dbReference type="InterPro" id="IPR021964">
    <property type="entry name" value="Colicin_E5_C"/>
</dbReference>
<sequence length="374" mass="42174">MKRIIFAACIIFLSVSTTVNAAIPPQVEIFNQMTKEMPKQYKNRKEEFLNASRGVFLSRIEGGLVVVTSNAVFSKILYNDKKINEEEYKERLTDIFNAVSMLIIYSEEYNHSTLQLSAEDTYRLSEKLELDLTRTEIANALEALPQSPTQVAGTQMITIASETLVIPLREKLKHMALKQFAKILIGTIVVSVEENKLEPPKEMFSSGGAPSETAIAQEEQLEATVKMMNMVFLLLEANLRNSSSKDTNYLPQENADVNDPCHDDPSLEECKEAKSGKFTTSIPNHKIKQIKRRGWTQDNIDNVVNNPHTTRESINRETGNRATAYIRKDGHYIVRDDSTGKLVQASDTNRIIGLDPTKGHWVPDDIINNPYVPK</sequence>
<dbReference type="InterPro" id="IPR038234">
    <property type="entry name" value="Colicin_E5_C_sf"/>
</dbReference>
<dbReference type="Gene3D" id="3.30.2310.30">
    <property type="match status" value="1"/>
</dbReference>
<evidence type="ECO:0000313" key="3">
    <source>
        <dbReference type="EMBL" id="VAW42656.1"/>
    </source>
</evidence>
<evidence type="ECO:0000313" key="2">
    <source>
        <dbReference type="EMBL" id="VAW42615.1"/>
    </source>
</evidence>
<reference evidence="2" key="1">
    <citation type="submission" date="2018-06" db="EMBL/GenBank/DDBJ databases">
        <authorList>
            <person name="Zhirakovskaya E."/>
        </authorList>
    </citation>
    <scope>NUCLEOTIDE SEQUENCE</scope>
</reference>
<accession>A0A3B0VGE9</accession>